<reference evidence="4 5" key="1">
    <citation type="journal article" date="2021" name="Nat. Commun.">
        <title>Incipient diploidization of the medicinal plant Perilla within 10,000 years.</title>
        <authorList>
            <person name="Zhang Y."/>
            <person name="Shen Q."/>
            <person name="Leng L."/>
            <person name="Zhang D."/>
            <person name="Chen S."/>
            <person name="Shi Y."/>
            <person name="Ning Z."/>
            <person name="Chen S."/>
        </authorList>
    </citation>
    <scope>NUCLEOTIDE SEQUENCE [LARGE SCALE GENOMIC DNA]</scope>
    <source>
        <strain evidence="5">cv. PC099</strain>
    </source>
</reference>
<dbReference type="PANTHER" id="PTHR47864:SF2">
    <property type="entry name" value="MYB_SANT-LIKE DNA-BINDING DOMAIN PROTEIN"/>
    <property type="match status" value="1"/>
</dbReference>
<dbReference type="PANTHER" id="PTHR47864">
    <property type="entry name" value="TRANSMEMBRANE PROTEIN"/>
    <property type="match status" value="1"/>
</dbReference>
<dbReference type="Pfam" id="PF12776">
    <property type="entry name" value="Myb_DNA-bind_3"/>
    <property type="match status" value="1"/>
</dbReference>
<dbReference type="InterPro" id="IPR055314">
    <property type="entry name" value="At2g29880-like"/>
</dbReference>
<accession>A0AAD4PB09</accession>
<organism evidence="4 5">
    <name type="scientific">Perilla frutescens var. hirtella</name>
    <name type="common">Perilla citriodora</name>
    <name type="synonym">Perilla setoyensis</name>
    <dbReference type="NCBI Taxonomy" id="608512"/>
    <lineage>
        <taxon>Eukaryota</taxon>
        <taxon>Viridiplantae</taxon>
        <taxon>Streptophyta</taxon>
        <taxon>Embryophyta</taxon>
        <taxon>Tracheophyta</taxon>
        <taxon>Spermatophyta</taxon>
        <taxon>Magnoliopsida</taxon>
        <taxon>eudicotyledons</taxon>
        <taxon>Gunneridae</taxon>
        <taxon>Pentapetalae</taxon>
        <taxon>asterids</taxon>
        <taxon>lamiids</taxon>
        <taxon>Lamiales</taxon>
        <taxon>Lamiaceae</taxon>
        <taxon>Nepetoideae</taxon>
        <taxon>Elsholtzieae</taxon>
        <taxon>Perilla</taxon>
    </lineage>
</organism>
<evidence type="ECO:0000256" key="1">
    <source>
        <dbReference type="SAM" id="MobiDB-lite"/>
    </source>
</evidence>
<gene>
    <name evidence="4" type="ORF">C2S53_005465</name>
</gene>
<sequence>MGDSQQDSKKRTTYEPWTKEQTDLLLELMVDGARRGWHDNSGIFSKTTMEERILPQLNEKLWCNKTYNNYQSRLKWFKNRWISYSNLLKSSSGFGYDANTKKFTATDEVWDAYLAAHPKDANLRYGECPDYEDLAIAVGNGVVVGKNSIGLGSATDANTLGEDENRDVRIEDLTFDTENEAFVALSQDEPPSSGSTPPSGLPEVPEGSTQRRNQPKRSRTQYEATSGSNENIMEEFKKISNTIGEVHNLLLKRDTILEKREKERSCTTWDAIKEIPNLDEDTRLKAFDLLDTKSKKDGFLKMAVEERANWIAYKIRK</sequence>
<name>A0AAD4PB09_PERFH</name>
<dbReference type="Pfam" id="PF24769">
    <property type="entry name" value="At2g29880_C"/>
    <property type="match status" value="1"/>
</dbReference>
<dbReference type="AlphaFoldDB" id="A0AAD4PB09"/>
<dbReference type="Proteomes" id="UP001190926">
    <property type="component" value="Unassembled WGS sequence"/>
</dbReference>
<evidence type="ECO:0000313" key="5">
    <source>
        <dbReference type="Proteomes" id="UP001190926"/>
    </source>
</evidence>
<evidence type="ECO:0000259" key="3">
    <source>
        <dbReference type="Pfam" id="PF24769"/>
    </source>
</evidence>
<feature type="region of interest" description="Disordered" evidence="1">
    <location>
        <begin position="185"/>
        <end position="228"/>
    </location>
</feature>
<protein>
    <recommendedName>
        <fullName evidence="6">Myb/SANT-like domain-containing protein</fullName>
    </recommendedName>
</protein>
<evidence type="ECO:0000259" key="2">
    <source>
        <dbReference type="Pfam" id="PF12776"/>
    </source>
</evidence>
<dbReference type="InterPro" id="IPR024752">
    <property type="entry name" value="Myb/SANT-like_dom"/>
</dbReference>
<dbReference type="EMBL" id="SDAM02000058">
    <property type="protein sequence ID" value="KAH6833348.1"/>
    <property type="molecule type" value="Genomic_DNA"/>
</dbReference>
<feature type="domain" description="At2g29880-like C-terminal" evidence="3">
    <location>
        <begin position="269"/>
        <end position="314"/>
    </location>
</feature>
<comment type="caution">
    <text evidence="4">The sequence shown here is derived from an EMBL/GenBank/DDBJ whole genome shotgun (WGS) entry which is preliminary data.</text>
</comment>
<dbReference type="InterPro" id="IPR056253">
    <property type="entry name" value="At2g29880-like_C"/>
</dbReference>
<keyword evidence="5" id="KW-1185">Reference proteome</keyword>
<feature type="domain" description="Myb/SANT-like" evidence="2">
    <location>
        <begin position="17"/>
        <end position="113"/>
    </location>
</feature>
<evidence type="ECO:0000313" key="4">
    <source>
        <dbReference type="EMBL" id="KAH6833348.1"/>
    </source>
</evidence>
<evidence type="ECO:0008006" key="6">
    <source>
        <dbReference type="Google" id="ProtNLM"/>
    </source>
</evidence>
<proteinExistence type="predicted"/>